<dbReference type="InterPro" id="IPR031481">
    <property type="entry name" value="Glyco_tran_10_N"/>
</dbReference>
<accession>A0A8S3GYS1</accession>
<dbReference type="EMBL" id="CAJOBI010314105">
    <property type="protein sequence ID" value="CAF5173944.1"/>
    <property type="molecule type" value="Genomic_DNA"/>
</dbReference>
<proteinExistence type="predicted"/>
<feature type="non-terminal residue" evidence="3">
    <location>
        <position position="1"/>
    </location>
</feature>
<keyword evidence="1" id="KW-1133">Transmembrane helix</keyword>
<dbReference type="SUPFAM" id="SSF53756">
    <property type="entry name" value="UDP-Glycosyltransferase/glycogen phosphorylase"/>
    <property type="match status" value="1"/>
</dbReference>
<feature type="domain" description="Fucosyltransferase N-terminal" evidence="2">
    <location>
        <begin position="81"/>
        <end position="165"/>
    </location>
</feature>
<protein>
    <recommendedName>
        <fullName evidence="2">Fucosyltransferase N-terminal domain-containing protein</fullName>
    </recommendedName>
</protein>
<organism evidence="3 4">
    <name type="scientific">Rotaria magnacalcarata</name>
    <dbReference type="NCBI Taxonomy" id="392030"/>
    <lineage>
        <taxon>Eukaryota</taxon>
        <taxon>Metazoa</taxon>
        <taxon>Spiralia</taxon>
        <taxon>Gnathifera</taxon>
        <taxon>Rotifera</taxon>
        <taxon>Eurotatoria</taxon>
        <taxon>Bdelloidea</taxon>
        <taxon>Philodinida</taxon>
        <taxon>Philodinidae</taxon>
        <taxon>Rotaria</taxon>
    </lineage>
</organism>
<sequence>MKRPSNFQVLLVLTITSLFIFFYHNSIFKTSQPYIPQARLRPYRSAASTKVSISHYTANYGVRTDSRSNIFNKNLKQICDIYDPEEYEYADSVIVSLIDFFRFPTISNSKQLYRKTYPSQLWVLQVEESPRNSYRAAQIKSVEDLDDWFNLTATLKPESDFHIQYRGYRIKPEIVNLIEEKLNIKFNHTINSTSLPQSNLFTN</sequence>
<name>A0A8S3GYS1_9BILA</name>
<feature type="transmembrane region" description="Helical" evidence="1">
    <location>
        <begin position="7"/>
        <end position="24"/>
    </location>
</feature>
<dbReference type="Proteomes" id="UP000676336">
    <property type="component" value="Unassembled WGS sequence"/>
</dbReference>
<evidence type="ECO:0000256" key="1">
    <source>
        <dbReference type="SAM" id="Phobius"/>
    </source>
</evidence>
<reference evidence="3" key="1">
    <citation type="submission" date="2021-02" db="EMBL/GenBank/DDBJ databases">
        <authorList>
            <person name="Nowell W R."/>
        </authorList>
    </citation>
    <scope>NUCLEOTIDE SEQUENCE</scope>
</reference>
<dbReference type="Pfam" id="PF17039">
    <property type="entry name" value="Glyco_tran_10_N"/>
    <property type="match status" value="1"/>
</dbReference>
<keyword evidence="1" id="KW-0472">Membrane</keyword>
<evidence type="ECO:0000313" key="4">
    <source>
        <dbReference type="Proteomes" id="UP000676336"/>
    </source>
</evidence>
<comment type="caution">
    <text evidence="3">The sequence shown here is derived from an EMBL/GenBank/DDBJ whole genome shotgun (WGS) entry which is preliminary data.</text>
</comment>
<dbReference type="AlphaFoldDB" id="A0A8S3GYS1"/>
<keyword evidence="1" id="KW-0812">Transmembrane</keyword>
<gene>
    <name evidence="3" type="ORF">SMN809_LOCUS66815</name>
</gene>
<evidence type="ECO:0000259" key="2">
    <source>
        <dbReference type="Pfam" id="PF17039"/>
    </source>
</evidence>
<evidence type="ECO:0000313" key="3">
    <source>
        <dbReference type="EMBL" id="CAF5173944.1"/>
    </source>
</evidence>